<name>A0ABY9QCM6_GEOTD</name>
<keyword evidence="7" id="KW-0812">Transmembrane</keyword>
<organism evidence="8 9">
    <name type="scientific">Geobacillus thermodenitrificans</name>
    <dbReference type="NCBI Taxonomy" id="33940"/>
    <lineage>
        <taxon>Bacteria</taxon>
        <taxon>Bacillati</taxon>
        <taxon>Bacillota</taxon>
        <taxon>Bacilli</taxon>
        <taxon>Bacillales</taxon>
        <taxon>Anoxybacillaceae</taxon>
        <taxon>Geobacillus</taxon>
    </lineage>
</organism>
<dbReference type="PANTHER" id="PTHR37316:SF1">
    <property type="entry name" value="TEICHOIC ACID GLYCEROL-PHOSPHATE PRIMASE"/>
    <property type="match status" value="1"/>
</dbReference>
<accession>A0ABY9QCM6</accession>
<evidence type="ECO:0000256" key="7">
    <source>
        <dbReference type="SAM" id="Phobius"/>
    </source>
</evidence>
<dbReference type="Gene3D" id="3.40.50.12580">
    <property type="match status" value="1"/>
</dbReference>
<comment type="subcellular location">
    <subcellularLocation>
        <location evidence="1">Cell membrane</location>
        <topology evidence="1">Peripheral membrane protein</topology>
    </subcellularLocation>
</comment>
<reference evidence="8 9" key="1">
    <citation type="submission" date="2023-08" db="EMBL/GenBank/DDBJ databases">
        <title>Complete genome sequence of Geobacillus thermodenitrificans K1041, a genetically tractable strain representative of the genus Geobacillus.</title>
        <authorList>
            <person name="Kani S."/>
            <person name="Suzuki H."/>
        </authorList>
    </citation>
    <scope>NUCLEOTIDE SEQUENCE [LARGE SCALE GENOMIC DNA]</scope>
    <source>
        <strain evidence="8 9">K1041</strain>
    </source>
</reference>
<dbReference type="InterPro" id="IPR051612">
    <property type="entry name" value="Teichoic_Acid_Biosynth"/>
</dbReference>
<dbReference type="Proteomes" id="UP001297580">
    <property type="component" value="Chromosome"/>
</dbReference>
<dbReference type="PANTHER" id="PTHR37316">
    <property type="entry name" value="TEICHOIC ACID GLYCEROL-PHOSPHATE PRIMASE"/>
    <property type="match status" value="1"/>
</dbReference>
<proteinExistence type="inferred from homology"/>
<comment type="similarity">
    <text evidence="2">Belongs to the CDP-glycerol glycerophosphotransferase family.</text>
</comment>
<keyword evidence="6 7" id="KW-0472">Membrane</keyword>
<evidence type="ECO:0000313" key="9">
    <source>
        <dbReference type="Proteomes" id="UP001297580"/>
    </source>
</evidence>
<keyword evidence="3" id="KW-1003">Cell membrane</keyword>
<dbReference type="InterPro" id="IPR007554">
    <property type="entry name" value="Glycerophosphate_synth"/>
</dbReference>
<dbReference type="RefSeq" id="WP_008880376.1">
    <property type="nucleotide sequence ID" value="NZ_CP133461.1"/>
</dbReference>
<evidence type="ECO:0000256" key="4">
    <source>
        <dbReference type="ARBA" id="ARBA00022679"/>
    </source>
</evidence>
<dbReference type="EMBL" id="CP133461">
    <property type="protein sequence ID" value="WMV75981.1"/>
    <property type="molecule type" value="Genomic_DNA"/>
</dbReference>
<dbReference type="Gene3D" id="3.40.50.11820">
    <property type="match status" value="1"/>
</dbReference>
<feature type="transmembrane region" description="Helical" evidence="7">
    <location>
        <begin position="6"/>
        <end position="24"/>
    </location>
</feature>
<keyword evidence="5" id="KW-0777">Teichoic acid biosynthesis</keyword>
<evidence type="ECO:0000256" key="2">
    <source>
        <dbReference type="ARBA" id="ARBA00010488"/>
    </source>
</evidence>
<dbReference type="Pfam" id="PF04464">
    <property type="entry name" value="Glyphos_transf"/>
    <property type="match status" value="1"/>
</dbReference>
<evidence type="ECO:0000256" key="5">
    <source>
        <dbReference type="ARBA" id="ARBA00022944"/>
    </source>
</evidence>
<evidence type="ECO:0000256" key="1">
    <source>
        <dbReference type="ARBA" id="ARBA00004202"/>
    </source>
</evidence>
<dbReference type="SUPFAM" id="SSF53756">
    <property type="entry name" value="UDP-Glycosyltransferase/glycogen phosphorylase"/>
    <property type="match status" value="1"/>
</dbReference>
<evidence type="ECO:0000313" key="8">
    <source>
        <dbReference type="EMBL" id="WMV75981.1"/>
    </source>
</evidence>
<protein>
    <submittedName>
        <fullName evidence="8">CDP-glycerol glycerophosphotransferase family protein</fullName>
    </submittedName>
</protein>
<keyword evidence="4" id="KW-0808">Transferase</keyword>
<evidence type="ECO:0000256" key="6">
    <source>
        <dbReference type="ARBA" id="ARBA00023136"/>
    </source>
</evidence>
<dbReference type="InterPro" id="IPR043148">
    <property type="entry name" value="TagF_C"/>
</dbReference>
<keyword evidence="9" id="KW-1185">Reference proteome</keyword>
<dbReference type="InterPro" id="IPR043149">
    <property type="entry name" value="TagF_N"/>
</dbReference>
<gene>
    <name evidence="8" type="ORF">HSX42_17470</name>
</gene>
<keyword evidence="7" id="KW-1133">Transmembrane helix</keyword>
<evidence type="ECO:0000256" key="3">
    <source>
        <dbReference type="ARBA" id="ARBA00022475"/>
    </source>
</evidence>
<sequence>MVRELLIFLYLCWFKVHFLFFRLFPLREKVTFVVSFGDNSRYVYEALKRKKPDMPVVFLRKSTCPYTFADTSAKVYEFESVRLWHMWCSIYHLATSKYIIIDNYYGFLAAAPFRPEVECIQLWHAAGAFKTFGLRDASVARRSPRARKRFLQVYSQFHKVVVGSEAMAHLFMQAFQLSEKAILRTGVPRTDFFYDDQKQQSIKDELYRKNPWLKDKKIILYAPTYRDNELETFHLHLDLERMYEELAPLDYVLLLKLHPAVKRCLDYDQQRYADFLFDYSDYQDVNELLLVTDWLITDYSSIPFEFCLLNKPVIFYMYDIESYRRERGLWDGWDKKLPGPVLFATEQIIDYIRQGNIDFDAIRSFAEEWNCYSKGRSSENLVDYLLAESQTAREVAVTRGY</sequence>